<accession>A0AAV1QT21</accession>
<comment type="caution">
    <text evidence="1">The sequence shown here is derived from an EMBL/GenBank/DDBJ whole genome shotgun (WGS) entry which is preliminary data.</text>
</comment>
<dbReference type="Proteomes" id="UP001314170">
    <property type="component" value="Unassembled WGS sequence"/>
</dbReference>
<gene>
    <name evidence="1" type="ORF">DCAF_LOCUS1637</name>
</gene>
<evidence type="ECO:0000313" key="2">
    <source>
        <dbReference type="Proteomes" id="UP001314170"/>
    </source>
</evidence>
<dbReference type="EMBL" id="CAWUPB010000223">
    <property type="protein sequence ID" value="CAK7324003.1"/>
    <property type="molecule type" value="Genomic_DNA"/>
</dbReference>
<organism evidence="1 2">
    <name type="scientific">Dovyalis caffra</name>
    <dbReference type="NCBI Taxonomy" id="77055"/>
    <lineage>
        <taxon>Eukaryota</taxon>
        <taxon>Viridiplantae</taxon>
        <taxon>Streptophyta</taxon>
        <taxon>Embryophyta</taxon>
        <taxon>Tracheophyta</taxon>
        <taxon>Spermatophyta</taxon>
        <taxon>Magnoliopsida</taxon>
        <taxon>eudicotyledons</taxon>
        <taxon>Gunneridae</taxon>
        <taxon>Pentapetalae</taxon>
        <taxon>rosids</taxon>
        <taxon>fabids</taxon>
        <taxon>Malpighiales</taxon>
        <taxon>Salicaceae</taxon>
        <taxon>Flacourtieae</taxon>
        <taxon>Dovyalis</taxon>
    </lineage>
</organism>
<sequence>MDYQKETLDRLHVGRLRLRKCMFGCRWKDGASKLEEAAVPQLDDFRGARIAGAWIALAPTILSTRVHLRPLIEPAAVAAFLAALAVRSTATARHFLSRSSINGEESFHLETDFAQANSTQDDGLTVPVLLFMEELE</sequence>
<proteinExistence type="predicted"/>
<reference evidence="1 2" key="1">
    <citation type="submission" date="2024-01" db="EMBL/GenBank/DDBJ databases">
        <authorList>
            <person name="Waweru B."/>
        </authorList>
    </citation>
    <scope>NUCLEOTIDE SEQUENCE [LARGE SCALE GENOMIC DNA]</scope>
</reference>
<dbReference type="AlphaFoldDB" id="A0AAV1QT21"/>
<evidence type="ECO:0000313" key="1">
    <source>
        <dbReference type="EMBL" id="CAK7324003.1"/>
    </source>
</evidence>
<keyword evidence="2" id="KW-1185">Reference proteome</keyword>
<name>A0AAV1QT21_9ROSI</name>
<protein>
    <submittedName>
        <fullName evidence="1">Uncharacterized protein</fullName>
    </submittedName>
</protein>